<keyword evidence="3" id="KW-1185">Reference proteome</keyword>
<evidence type="ECO:0000256" key="1">
    <source>
        <dbReference type="SAM" id="SignalP"/>
    </source>
</evidence>
<organism evidence="2 3">
    <name type="scientific">Mucilaginibacter aquariorum</name>
    <dbReference type="NCBI Taxonomy" id="2967225"/>
    <lineage>
        <taxon>Bacteria</taxon>
        <taxon>Pseudomonadati</taxon>
        <taxon>Bacteroidota</taxon>
        <taxon>Sphingobacteriia</taxon>
        <taxon>Sphingobacteriales</taxon>
        <taxon>Sphingobacteriaceae</taxon>
        <taxon>Mucilaginibacter</taxon>
    </lineage>
</organism>
<keyword evidence="1" id="KW-0732">Signal</keyword>
<sequence length="115" mass="12669">MKKLILSCLASTLLILPLSSFTSVQNQKTVLPVHKKQVQTWDAGYFTKSGQMYHCYTDQPLGTIIAMYRSPGEGLPDGTALTTFSGYSYDAAPGLSVHVTFTDGTVKFYDGWVTY</sequence>
<name>A0ABT1TB78_9SPHI</name>
<protein>
    <submittedName>
        <fullName evidence="2">Uncharacterized protein</fullName>
    </submittedName>
</protein>
<evidence type="ECO:0000313" key="2">
    <source>
        <dbReference type="EMBL" id="MCQ6961178.1"/>
    </source>
</evidence>
<dbReference type="EMBL" id="JANHOH010000012">
    <property type="protein sequence ID" value="MCQ6961178.1"/>
    <property type="molecule type" value="Genomic_DNA"/>
</dbReference>
<gene>
    <name evidence="2" type="ORF">NPE20_24605</name>
</gene>
<dbReference type="RefSeq" id="WP_256541348.1">
    <property type="nucleotide sequence ID" value="NZ_JANHOH010000012.1"/>
</dbReference>
<proteinExistence type="predicted"/>
<dbReference type="Proteomes" id="UP001204376">
    <property type="component" value="Unassembled WGS sequence"/>
</dbReference>
<feature type="signal peptide" evidence="1">
    <location>
        <begin position="1"/>
        <end position="22"/>
    </location>
</feature>
<reference evidence="2 3" key="1">
    <citation type="submission" date="2022-07" db="EMBL/GenBank/DDBJ databases">
        <title>Mucilaginibacter sp. JC4.</title>
        <authorList>
            <person name="Le V."/>
            <person name="Ko S.-R."/>
            <person name="Ahn C.-Y."/>
            <person name="Oh H.-M."/>
        </authorList>
    </citation>
    <scope>NUCLEOTIDE SEQUENCE [LARGE SCALE GENOMIC DNA]</scope>
    <source>
        <strain evidence="2 3">JC4</strain>
    </source>
</reference>
<accession>A0ABT1TB78</accession>
<feature type="chain" id="PRO_5045995815" evidence="1">
    <location>
        <begin position="23"/>
        <end position="115"/>
    </location>
</feature>
<comment type="caution">
    <text evidence="2">The sequence shown here is derived from an EMBL/GenBank/DDBJ whole genome shotgun (WGS) entry which is preliminary data.</text>
</comment>
<evidence type="ECO:0000313" key="3">
    <source>
        <dbReference type="Proteomes" id="UP001204376"/>
    </source>
</evidence>